<name>A0A6J1R7P5_9HYME</name>
<dbReference type="Proteomes" id="UP000504618">
    <property type="component" value="Unplaced"/>
</dbReference>
<gene>
    <name evidence="3" type="primary">LOC112466397</name>
</gene>
<dbReference type="AlphaFoldDB" id="A0A6J1R7P5"/>
<proteinExistence type="predicted"/>
<evidence type="ECO:0000256" key="1">
    <source>
        <dbReference type="SAM" id="SignalP"/>
    </source>
</evidence>
<feature type="signal peptide" evidence="1">
    <location>
        <begin position="1"/>
        <end position="24"/>
    </location>
</feature>
<organism evidence="2 3">
    <name type="scientific">Temnothorax curvispinosus</name>
    <dbReference type="NCBI Taxonomy" id="300111"/>
    <lineage>
        <taxon>Eukaryota</taxon>
        <taxon>Metazoa</taxon>
        <taxon>Ecdysozoa</taxon>
        <taxon>Arthropoda</taxon>
        <taxon>Hexapoda</taxon>
        <taxon>Insecta</taxon>
        <taxon>Pterygota</taxon>
        <taxon>Neoptera</taxon>
        <taxon>Endopterygota</taxon>
        <taxon>Hymenoptera</taxon>
        <taxon>Apocrita</taxon>
        <taxon>Aculeata</taxon>
        <taxon>Formicoidea</taxon>
        <taxon>Formicidae</taxon>
        <taxon>Myrmicinae</taxon>
        <taxon>Temnothorax</taxon>
    </lineage>
</organism>
<keyword evidence="2" id="KW-1185">Reference proteome</keyword>
<keyword evidence="1" id="KW-0732">Signal</keyword>
<dbReference type="RefSeq" id="XP_024890228.1">
    <property type="nucleotide sequence ID" value="XM_025034460.1"/>
</dbReference>
<sequence length="125" mass="13871">MTNLSLTLLIPLSTTLFQLPSVSGSTRWTCWTSPFKGLPSLLLDSTAWLGLSLCACSSMEDFGRPTGEITIGIATLHGLAELRTVERDCSRSRSLLAHALRLIYLSYADAPDYRKPTQYAKLEYR</sequence>
<protein>
    <submittedName>
        <fullName evidence="3">Uncharacterized protein LOC112466397</fullName>
    </submittedName>
</protein>
<feature type="chain" id="PRO_5026893376" evidence="1">
    <location>
        <begin position="25"/>
        <end position="125"/>
    </location>
</feature>
<evidence type="ECO:0000313" key="2">
    <source>
        <dbReference type="Proteomes" id="UP000504618"/>
    </source>
</evidence>
<feature type="non-terminal residue" evidence="3">
    <location>
        <position position="125"/>
    </location>
</feature>
<reference evidence="3" key="1">
    <citation type="submission" date="2025-08" db="UniProtKB">
        <authorList>
            <consortium name="RefSeq"/>
        </authorList>
    </citation>
    <scope>IDENTIFICATION</scope>
    <source>
        <tissue evidence="3">Whole body</tissue>
    </source>
</reference>
<dbReference type="GeneID" id="112466397"/>
<accession>A0A6J1R7P5</accession>
<evidence type="ECO:0000313" key="3">
    <source>
        <dbReference type="RefSeq" id="XP_024890228.1"/>
    </source>
</evidence>